<dbReference type="Pfam" id="PF01968">
    <property type="entry name" value="Hydantoinase_A"/>
    <property type="match status" value="1"/>
</dbReference>
<dbReference type="InterPro" id="IPR043129">
    <property type="entry name" value="ATPase_NBD"/>
</dbReference>
<sequence length="360" mass="39186">MGRRPVKPASEGRRTIGIDIGGANLKYVCTDGNAASYPFAMWNRSSELTSSLVDHLSQFLPASSWAVTMTGELADCFLDRKTGVEFIVDAVCEAARRIGSQPSFAPEIRFYGVDGRFHRADDAKRLFEVVAASNWHALASQVAKTIAGDATLVDIGSTTTDIIPLRKGRVATSSMTDFQRLVGQSLVYIGCRRTPVCALVDRLWFNGASSRIMNEWFATIDDARIVLGIEPEHPDDCESADGAPRTVARSANRIARMIGLDQTFVSVEQAAKLAVQIMDSAKREIHSAFDAIDQPRGPIVISGHGRDLFDVPEDREVIDLSTELGGEISRCAPSWAVANLWADRSKAALVRKGRPSCDVS</sequence>
<dbReference type="OrthoDB" id="1792672at2"/>
<proteinExistence type="predicted"/>
<dbReference type="InterPro" id="IPR002756">
    <property type="entry name" value="MfnF"/>
</dbReference>
<dbReference type="SUPFAM" id="SSF53067">
    <property type="entry name" value="Actin-like ATPase domain"/>
    <property type="match status" value="1"/>
</dbReference>
<dbReference type="RefSeq" id="WP_146533574.1">
    <property type="nucleotide sequence ID" value="NZ_SJPX01000002.1"/>
</dbReference>
<dbReference type="Gene3D" id="3.30.420.40">
    <property type="match status" value="1"/>
</dbReference>
<name>A0A5C6F5L1_9BACT</name>
<protein>
    <submittedName>
        <fullName evidence="2">Hydantoinase/oxoprolinase</fullName>
    </submittedName>
</protein>
<evidence type="ECO:0000313" key="3">
    <source>
        <dbReference type="Proteomes" id="UP000317977"/>
    </source>
</evidence>
<dbReference type="AlphaFoldDB" id="A0A5C6F5L1"/>
<dbReference type="GO" id="GO:0016787">
    <property type="term" value="F:hydrolase activity"/>
    <property type="evidence" value="ECO:0007669"/>
    <property type="project" value="InterPro"/>
</dbReference>
<dbReference type="InterPro" id="IPR002821">
    <property type="entry name" value="Hydantoinase_A"/>
</dbReference>
<evidence type="ECO:0000259" key="1">
    <source>
        <dbReference type="Pfam" id="PF01968"/>
    </source>
</evidence>
<dbReference type="Gene3D" id="3.30.420.190">
    <property type="entry name" value="conserved archaeal protein q6m145"/>
    <property type="match status" value="1"/>
</dbReference>
<keyword evidence="3" id="KW-1185">Reference proteome</keyword>
<dbReference type="NCBIfam" id="TIGR03123">
    <property type="entry name" value="one_C_unchar_1"/>
    <property type="match status" value="1"/>
</dbReference>
<feature type="domain" description="Hydantoinase A/oxoprolinase" evidence="1">
    <location>
        <begin position="66"/>
        <end position="280"/>
    </location>
</feature>
<accession>A0A5C6F5L1</accession>
<comment type="caution">
    <text evidence="2">The sequence shown here is derived from an EMBL/GenBank/DDBJ whole genome shotgun (WGS) entry which is preliminary data.</text>
</comment>
<reference evidence="2 3" key="1">
    <citation type="submission" date="2019-02" db="EMBL/GenBank/DDBJ databases">
        <title>Deep-cultivation of Planctomycetes and their phenomic and genomic characterization uncovers novel biology.</title>
        <authorList>
            <person name="Wiegand S."/>
            <person name="Jogler M."/>
            <person name="Boedeker C."/>
            <person name="Pinto D."/>
            <person name="Vollmers J."/>
            <person name="Rivas-Marin E."/>
            <person name="Kohn T."/>
            <person name="Peeters S.H."/>
            <person name="Heuer A."/>
            <person name="Rast P."/>
            <person name="Oberbeckmann S."/>
            <person name="Bunk B."/>
            <person name="Jeske O."/>
            <person name="Meyerdierks A."/>
            <person name="Storesund J.E."/>
            <person name="Kallscheuer N."/>
            <person name="Luecker S."/>
            <person name="Lage O.M."/>
            <person name="Pohl T."/>
            <person name="Merkel B.J."/>
            <person name="Hornburger P."/>
            <person name="Mueller R.-W."/>
            <person name="Bruemmer F."/>
            <person name="Labrenz M."/>
            <person name="Spormann A.M."/>
            <person name="Op Den Camp H."/>
            <person name="Overmann J."/>
            <person name="Amann R."/>
            <person name="Jetten M.S.M."/>
            <person name="Mascher T."/>
            <person name="Medema M.H."/>
            <person name="Devos D.P."/>
            <person name="Kaster A.-K."/>
            <person name="Ovreas L."/>
            <person name="Rohde M."/>
            <person name="Galperin M.Y."/>
            <person name="Jogler C."/>
        </authorList>
    </citation>
    <scope>NUCLEOTIDE SEQUENCE [LARGE SCALE GENOMIC DNA]</scope>
    <source>
        <strain evidence="2 3">Poly59</strain>
    </source>
</reference>
<organism evidence="2 3">
    <name type="scientific">Rubripirellula reticaptiva</name>
    <dbReference type="NCBI Taxonomy" id="2528013"/>
    <lineage>
        <taxon>Bacteria</taxon>
        <taxon>Pseudomonadati</taxon>
        <taxon>Planctomycetota</taxon>
        <taxon>Planctomycetia</taxon>
        <taxon>Pirellulales</taxon>
        <taxon>Pirellulaceae</taxon>
        <taxon>Rubripirellula</taxon>
    </lineage>
</organism>
<evidence type="ECO:0000313" key="2">
    <source>
        <dbReference type="EMBL" id="TWU55376.1"/>
    </source>
</evidence>
<dbReference type="Proteomes" id="UP000317977">
    <property type="component" value="Unassembled WGS sequence"/>
</dbReference>
<gene>
    <name evidence="2" type="ORF">Poly59_16740</name>
</gene>
<dbReference type="EMBL" id="SJPX01000002">
    <property type="protein sequence ID" value="TWU55376.1"/>
    <property type="molecule type" value="Genomic_DNA"/>
</dbReference>